<proteinExistence type="predicted"/>
<dbReference type="Gene3D" id="2.160.20.80">
    <property type="entry name" value="E3 ubiquitin-protein ligase SopA"/>
    <property type="match status" value="1"/>
</dbReference>
<keyword evidence="2" id="KW-1185">Reference proteome</keyword>
<dbReference type="KEGG" id="this:HZT40_04205"/>
<sequence length="109" mass="12284">MYGIDFSNREVLNATFENCDFAGANLSYLTARNWKIKDCVFKKCQLHNVKVNSPQIYDSIISISSNEDMHLNFADCSQLELSIDYTGLIEFTGGRLNGGVIETKTIHLI</sequence>
<gene>
    <name evidence="1" type="ORF">HZT40_04205</name>
</gene>
<evidence type="ECO:0000313" key="2">
    <source>
        <dbReference type="Proteomes" id="UP000510621"/>
    </source>
</evidence>
<protein>
    <submittedName>
        <fullName evidence="1">Pentapeptide repeat-containing protein</fullName>
    </submittedName>
</protein>
<dbReference type="AlphaFoldDB" id="A0A7L6APC3"/>
<dbReference type="SUPFAM" id="SSF141571">
    <property type="entry name" value="Pentapeptide repeat-like"/>
    <property type="match status" value="1"/>
</dbReference>
<evidence type="ECO:0000313" key="1">
    <source>
        <dbReference type="EMBL" id="QLQ30940.1"/>
    </source>
</evidence>
<dbReference type="Proteomes" id="UP000510621">
    <property type="component" value="Chromosome"/>
</dbReference>
<dbReference type="EMBL" id="CP059265">
    <property type="protein sequence ID" value="QLQ30940.1"/>
    <property type="molecule type" value="Genomic_DNA"/>
</dbReference>
<accession>A0A7L6APC3</accession>
<name>A0A7L6APC3_9GAMM</name>
<organism evidence="1 2">
    <name type="scientific">Candidatus Thiothrix singaporensis</name>
    <dbReference type="NCBI Taxonomy" id="2799669"/>
    <lineage>
        <taxon>Bacteria</taxon>
        <taxon>Pseudomonadati</taxon>
        <taxon>Pseudomonadota</taxon>
        <taxon>Gammaproteobacteria</taxon>
        <taxon>Thiotrichales</taxon>
        <taxon>Thiotrichaceae</taxon>
        <taxon>Thiothrix</taxon>
    </lineage>
</organism>
<reference evidence="1" key="1">
    <citation type="submission" date="2020-06" db="EMBL/GenBank/DDBJ databases">
        <title>Analysis procedures for assessing recovery of high quality, complete, closed genomes from Nanopore long read metagenome sequencing.</title>
        <authorList>
            <person name="Bessarab I."/>
            <person name="Arumugam K."/>
            <person name="Haryono M."/>
            <person name="Liu X."/>
            <person name="Roy S."/>
            <person name="Zuniga-Montanez R.E."/>
            <person name="Qiu G."/>
            <person name="Drautz-Moses D.I."/>
            <person name="Law Y.Y."/>
            <person name="Wuertz S."/>
            <person name="Lauro F.M."/>
            <person name="Huson D.H."/>
            <person name="Williams R.B."/>
        </authorList>
    </citation>
    <scope>NUCLEOTIDE SEQUENCE [LARGE SCALE GENOMIC DNA]</scope>
    <source>
        <strain evidence="1">SSD2</strain>
    </source>
</reference>